<evidence type="ECO:0008006" key="10">
    <source>
        <dbReference type="Google" id="ProtNLM"/>
    </source>
</evidence>
<evidence type="ECO:0000256" key="6">
    <source>
        <dbReference type="ARBA" id="ARBA00023296"/>
    </source>
</evidence>
<feature type="compositionally biased region" description="Low complexity" evidence="8">
    <location>
        <begin position="194"/>
        <end position="205"/>
    </location>
</feature>
<protein>
    <recommendedName>
        <fullName evidence="10">Maturation</fullName>
    </recommendedName>
</protein>
<feature type="compositionally biased region" description="Polar residues" evidence="8">
    <location>
        <begin position="210"/>
        <end position="225"/>
    </location>
</feature>
<keyword evidence="2" id="KW-0945">Host-virus interaction</keyword>
<keyword evidence="5" id="KW-1175">Viral attachment to host cell pilus</keyword>
<gene>
    <name evidence="9" type="ORF">H2Bulk34384_000003</name>
</gene>
<name>A0A514D133_9VIRU</name>
<evidence type="ECO:0000256" key="7">
    <source>
        <dbReference type="ARBA" id="ARBA00035110"/>
    </source>
</evidence>
<evidence type="ECO:0000256" key="2">
    <source>
        <dbReference type="ARBA" id="ARBA00022581"/>
    </source>
</evidence>
<evidence type="ECO:0000313" key="9">
    <source>
        <dbReference type="EMBL" id="QDH87326.1"/>
    </source>
</evidence>
<evidence type="ECO:0000256" key="1">
    <source>
        <dbReference type="ARBA" id="ARBA00004328"/>
    </source>
</evidence>
<comment type="similarity">
    <text evidence="7">Belongs to the Leviviricetes maturation protein family.</text>
</comment>
<dbReference type="GO" id="GO:0044423">
    <property type="term" value="C:virion component"/>
    <property type="evidence" value="ECO:0007669"/>
    <property type="project" value="UniProtKB-KW"/>
</dbReference>
<sequence>MAEHRVKDYQETNAYGNVEFTRHRDYWVDRAPHGDHPFQMFTQQMLNFFSFGIDISGNRTFGDDPGVIGRSPDRSLASGDFAEANNKAYGKFVDRMKDSATNANNALEMGQNANAIISKVSALTKAAIALKHGDLPKVSKALGLTNSGNLEQRIKRRGKQAADAWLEYHFGWEPLVQDIGSSIDVLQGSGKASTMSTSVSSSHSVRGQHNRSLNSHTSFPTSDTTGSDRHDWTCSVKMRGEVKISNPNVAIANQMGFVNPLSVAWEAVPFSFVVDWFANVGQCLSAMTDFAGFSVTRSWTTDRLTMTRSYTFDQMNGTGSEYHEQYSSKYFSHSRGSGVASPTLNSALRPIGVIRGATAISLLVQQLKSL</sequence>
<accession>A0A514D133</accession>
<evidence type="ECO:0000256" key="3">
    <source>
        <dbReference type="ARBA" id="ARBA00022804"/>
    </source>
</evidence>
<comment type="subcellular location">
    <subcellularLocation>
        <location evidence="1">Virion</location>
    </subcellularLocation>
</comment>
<reference evidence="9" key="1">
    <citation type="submission" date="2019-05" db="EMBL/GenBank/DDBJ databases">
        <title>Metatranscriptomic reconstruction reveals RNA viruses with the potential to shape carbon cycling in soil.</title>
        <authorList>
            <person name="Starr E.P."/>
            <person name="Nuccio E."/>
            <person name="Pett-Ridge J."/>
            <person name="Banfield J.F."/>
            <person name="Firestone M.K."/>
        </authorList>
    </citation>
    <scope>NUCLEOTIDE SEQUENCE</scope>
    <source>
        <strain evidence="9">H2_Bulk_34_384</strain>
    </source>
</reference>
<evidence type="ECO:0000256" key="4">
    <source>
        <dbReference type="ARBA" id="ARBA00022844"/>
    </source>
</evidence>
<dbReference type="InterPro" id="IPR005563">
    <property type="entry name" value="A_protein"/>
</dbReference>
<evidence type="ECO:0000256" key="5">
    <source>
        <dbReference type="ARBA" id="ARBA00023104"/>
    </source>
</evidence>
<keyword evidence="4" id="KW-0946">Virion</keyword>
<dbReference type="EMBL" id="MN033285">
    <property type="protein sequence ID" value="QDH87326.1"/>
    <property type="molecule type" value="Genomic_RNA"/>
</dbReference>
<dbReference type="GO" id="GO:0039666">
    <property type="term" value="P:virion attachment to host cell pilus"/>
    <property type="evidence" value="ECO:0007669"/>
    <property type="project" value="UniProtKB-KW"/>
</dbReference>
<dbReference type="Pfam" id="PF03863">
    <property type="entry name" value="Phage_mat-A"/>
    <property type="match status" value="1"/>
</dbReference>
<organism evidence="9">
    <name type="scientific">Leviviridae sp</name>
    <dbReference type="NCBI Taxonomy" id="2027243"/>
    <lineage>
        <taxon>Viruses</taxon>
        <taxon>Riboviria</taxon>
        <taxon>Orthornavirae</taxon>
        <taxon>Lenarviricota</taxon>
        <taxon>Leviviricetes</taxon>
        <taxon>Norzivirales</taxon>
        <taxon>Fiersviridae</taxon>
    </lineage>
</organism>
<proteinExistence type="inferred from homology"/>
<keyword evidence="6" id="KW-1160">Virus entry into host cell</keyword>
<keyword evidence="3" id="KW-1161">Viral attachment to host cell</keyword>
<evidence type="ECO:0000256" key="8">
    <source>
        <dbReference type="SAM" id="MobiDB-lite"/>
    </source>
</evidence>
<feature type="region of interest" description="Disordered" evidence="8">
    <location>
        <begin position="194"/>
        <end position="230"/>
    </location>
</feature>